<sequence>MLHVSELLLQHHDMGSFKDLLKAIKQGARTERFFRIDVKPPFPDTPENWENQLESAFIGALDQNTSDQK</sequence>
<evidence type="ECO:0008006" key="4">
    <source>
        <dbReference type="Google" id="ProtNLM"/>
    </source>
</evidence>
<accession>A0A450VLK0</accession>
<evidence type="ECO:0000313" key="3">
    <source>
        <dbReference type="EMBL" id="VFK05577.1"/>
    </source>
</evidence>
<name>A0A450VLK0_9GAMM</name>
<reference evidence="3" key="1">
    <citation type="submission" date="2019-02" db="EMBL/GenBank/DDBJ databases">
        <authorList>
            <person name="Gruber-Vodicka R. H."/>
            <person name="Seah K. B. B."/>
        </authorList>
    </citation>
    <scope>NUCLEOTIDE SEQUENCE</scope>
    <source>
        <strain evidence="1">BECK_BZ163</strain>
        <strain evidence="3">BECK_BZ164</strain>
        <strain evidence="2">BECK_BZ165</strain>
    </source>
</reference>
<organism evidence="3">
    <name type="scientific">Candidatus Kentrum sp. FM</name>
    <dbReference type="NCBI Taxonomy" id="2126340"/>
    <lineage>
        <taxon>Bacteria</taxon>
        <taxon>Pseudomonadati</taxon>
        <taxon>Pseudomonadota</taxon>
        <taxon>Gammaproteobacteria</taxon>
        <taxon>Candidatus Kentrum</taxon>
    </lineage>
</organism>
<dbReference type="EMBL" id="CAADFA010000002">
    <property type="protein sequence ID" value="VFJ43539.1"/>
    <property type="molecule type" value="Genomic_DNA"/>
</dbReference>
<proteinExistence type="predicted"/>
<dbReference type="EMBL" id="CAADFL010000002">
    <property type="protein sequence ID" value="VFK05577.1"/>
    <property type="molecule type" value="Genomic_DNA"/>
</dbReference>
<gene>
    <name evidence="1" type="ORF">BECKFM1743A_GA0114220_1000217</name>
    <name evidence="3" type="ORF">BECKFM1743B_GA0114221_1000217</name>
    <name evidence="2" type="ORF">BECKFM1743C_GA0114222_1000217</name>
</gene>
<dbReference type="AlphaFoldDB" id="A0A450VLK0"/>
<evidence type="ECO:0000313" key="2">
    <source>
        <dbReference type="EMBL" id="VFJ43539.1"/>
    </source>
</evidence>
<evidence type="ECO:0000313" key="1">
    <source>
        <dbReference type="EMBL" id="VFJ42893.1"/>
    </source>
</evidence>
<protein>
    <recommendedName>
        <fullName evidence="4">Sulfur relay protein DsrC</fullName>
    </recommendedName>
</protein>
<dbReference type="EMBL" id="CAADEZ010000002">
    <property type="protein sequence ID" value="VFJ42893.1"/>
    <property type="molecule type" value="Genomic_DNA"/>
</dbReference>